<protein>
    <submittedName>
        <fullName evidence="3">Uncharacterized protein</fullName>
    </submittedName>
</protein>
<accession>A0A2T6ZTR3</accession>
<proteinExistence type="predicted"/>
<dbReference type="EMBL" id="NESQ01000106">
    <property type="protein sequence ID" value="PUU78804.1"/>
    <property type="molecule type" value="Genomic_DNA"/>
</dbReference>
<evidence type="ECO:0000313" key="3">
    <source>
        <dbReference type="EMBL" id="PUU78804.1"/>
    </source>
</evidence>
<keyword evidence="2" id="KW-1133">Transmembrane helix</keyword>
<dbReference type="Proteomes" id="UP000244722">
    <property type="component" value="Unassembled WGS sequence"/>
</dbReference>
<sequence>MFRFTTRFTINRQLSIARYRTMTTPRPSIPNNSKKSVEFSSPKELLSKDKEPVSVDQGPSTYNAGSDEIKFVPLTLQTDSSIGQSVYRLGKASELTQAIGRINGNIRTIQWQNGILLMAACGTGGALLYWVIKGELAKGPKPGDVEKMINKGAKHQALKLVAEQAEAASKVTKTQAVGKTV</sequence>
<feature type="region of interest" description="Disordered" evidence="1">
    <location>
        <begin position="22"/>
        <end position="61"/>
    </location>
</feature>
<feature type="compositionally biased region" description="Polar residues" evidence="1">
    <location>
        <begin position="22"/>
        <end position="34"/>
    </location>
</feature>
<comment type="caution">
    <text evidence="3">The sequence shown here is derived from an EMBL/GenBank/DDBJ whole genome shotgun (WGS) entry which is preliminary data.</text>
</comment>
<evidence type="ECO:0000256" key="1">
    <source>
        <dbReference type="SAM" id="MobiDB-lite"/>
    </source>
</evidence>
<dbReference type="AlphaFoldDB" id="A0A2T6ZTR3"/>
<keyword evidence="2" id="KW-0472">Membrane</keyword>
<reference evidence="3 4" key="1">
    <citation type="submission" date="2017-04" db="EMBL/GenBank/DDBJ databases">
        <title>Draft genome sequence of Tuber borchii Vittad., a whitish edible truffle.</title>
        <authorList>
            <consortium name="DOE Joint Genome Institute"/>
            <person name="Murat C."/>
            <person name="Kuo A."/>
            <person name="Barry K.W."/>
            <person name="Clum A."/>
            <person name="Dockter R.B."/>
            <person name="Fauchery L."/>
            <person name="Iotti M."/>
            <person name="Kohler A."/>
            <person name="Labutti K."/>
            <person name="Lindquist E.A."/>
            <person name="Lipzen A."/>
            <person name="Ohm R.A."/>
            <person name="Wang M."/>
            <person name="Grigoriev I.V."/>
            <person name="Zambonelli A."/>
            <person name="Martin F.M."/>
        </authorList>
    </citation>
    <scope>NUCLEOTIDE SEQUENCE [LARGE SCALE GENOMIC DNA]</scope>
    <source>
        <strain evidence="3 4">Tbo3840</strain>
    </source>
</reference>
<name>A0A2T6ZTR3_TUBBO</name>
<evidence type="ECO:0000313" key="4">
    <source>
        <dbReference type="Proteomes" id="UP000244722"/>
    </source>
</evidence>
<evidence type="ECO:0000256" key="2">
    <source>
        <dbReference type="SAM" id="Phobius"/>
    </source>
</evidence>
<feature type="transmembrane region" description="Helical" evidence="2">
    <location>
        <begin position="115"/>
        <end position="132"/>
    </location>
</feature>
<organism evidence="3 4">
    <name type="scientific">Tuber borchii</name>
    <name type="common">White truffle</name>
    <dbReference type="NCBI Taxonomy" id="42251"/>
    <lineage>
        <taxon>Eukaryota</taxon>
        <taxon>Fungi</taxon>
        <taxon>Dikarya</taxon>
        <taxon>Ascomycota</taxon>
        <taxon>Pezizomycotina</taxon>
        <taxon>Pezizomycetes</taxon>
        <taxon>Pezizales</taxon>
        <taxon>Tuberaceae</taxon>
        <taxon>Tuber</taxon>
    </lineage>
</organism>
<gene>
    <name evidence="3" type="ORF">B9Z19DRAFT_1064759</name>
</gene>
<keyword evidence="2" id="KW-0812">Transmembrane</keyword>
<keyword evidence="4" id="KW-1185">Reference proteome</keyword>